<keyword evidence="4 14" id="KW-0812">Transmembrane</keyword>
<dbReference type="GO" id="GO:0008292">
    <property type="term" value="P:acetylcholine biosynthetic process"/>
    <property type="evidence" value="ECO:0007669"/>
    <property type="project" value="TreeGrafter"/>
</dbReference>
<dbReference type="PANTHER" id="PTHR45897">
    <property type="entry name" value="HIGH-AFFINITY CHOLINE TRANSPORTER 1"/>
    <property type="match status" value="1"/>
</dbReference>
<feature type="transmembrane region" description="Helical" evidence="14">
    <location>
        <begin position="131"/>
        <end position="164"/>
    </location>
</feature>
<comment type="subcellular location">
    <subcellularLocation>
        <location evidence="1">Membrane</location>
        <topology evidence="1">Multi-pass membrane protein</topology>
    </subcellularLocation>
</comment>
<keyword evidence="5" id="KW-0769">Symport</keyword>
<feature type="transmembrane region" description="Helical" evidence="14">
    <location>
        <begin position="170"/>
        <end position="187"/>
    </location>
</feature>
<sequence length="515" mass="56100">MVWEINDRTIDTRTLGIFVTVFFYLIILLTGYFASKKESGDQSSEGMLLAGRRMPSWIGIFTMTATWVGGGYIIGTSEAVYDSARGLVWAQAPWGYALSLILGGLFFAKKIRSFGFTTFIDVFENKYGKKVAAVLFIPALIGEIFWSAAILAALGITFATIFGLDLETSILVSASIAVGYTMMGGLWSVAYTDVVQLAFIIIGLGISIPFALNKIGGLEQALILYDQHIANGFTLFPSPGVFSGNDPDWGNGIWVWLDFALLLIMGGIPWQVYFQRVLSSNSDRSAVRLSIYGGICCALMAIPAIFIGVAGVGFDWSTSTLGTAPEATMVLPYVLLEMTPPLIAALGLGAVAAAVMSSVDSSILSASSMFTWNLYRPLIHPTCTDKQIKRTIRLTVLVIGIISTWLALTLQSVYDLWYLCADLVYVVLFPQLLLALYFKKSNHYGAIAGILVGLVLRFGGGEPIFGISPFLPYPMEDPVAGIQFPFRTFAMMASLLSIMLVSYLTHQRVQQKSTQ</sequence>
<evidence type="ECO:0000256" key="13">
    <source>
        <dbReference type="RuleBase" id="RU362091"/>
    </source>
</evidence>
<reference evidence="15 16" key="1">
    <citation type="submission" date="2016-11" db="EMBL/GenBank/DDBJ databases">
        <authorList>
            <person name="Jaros S."/>
            <person name="Januszkiewicz K."/>
            <person name="Wedrychowicz H."/>
        </authorList>
    </citation>
    <scope>NUCLEOTIDE SEQUENCE [LARGE SCALE GENOMIC DNA]</scope>
    <source>
        <strain evidence="15 16">CGMCC 1.6102</strain>
    </source>
</reference>
<keyword evidence="9" id="KW-0406">Ion transport</keyword>
<evidence type="ECO:0000256" key="12">
    <source>
        <dbReference type="ARBA" id="ARBA00023201"/>
    </source>
</evidence>
<protein>
    <submittedName>
        <fullName evidence="15">Solute carrier family 5 (High affinity choline transporter), member 7</fullName>
    </submittedName>
</protein>
<feature type="transmembrane region" description="Helical" evidence="14">
    <location>
        <begin position="444"/>
        <end position="466"/>
    </location>
</feature>
<dbReference type="PROSITE" id="PS00457">
    <property type="entry name" value="NA_SOLUT_SYMP_2"/>
    <property type="match status" value="1"/>
</dbReference>
<evidence type="ECO:0000256" key="11">
    <source>
        <dbReference type="ARBA" id="ARBA00023180"/>
    </source>
</evidence>
<dbReference type="AlphaFoldDB" id="A0A1M7L6U7"/>
<evidence type="ECO:0000256" key="8">
    <source>
        <dbReference type="ARBA" id="ARBA00023053"/>
    </source>
</evidence>
<keyword evidence="3" id="KW-0813">Transport</keyword>
<evidence type="ECO:0000256" key="4">
    <source>
        <dbReference type="ARBA" id="ARBA00022692"/>
    </source>
</evidence>
<evidence type="ECO:0000256" key="3">
    <source>
        <dbReference type="ARBA" id="ARBA00022448"/>
    </source>
</evidence>
<dbReference type="CDD" id="cd11474">
    <property type="entry name" value="SLC5sbd_CHT"/>
    <property type="match status" value="1"/>
</dbReference>
<keyword evidence="12" id="KW-0739">Sodium transport</keyword>
<comment type="similarity">
    <text evidence="2 13">Belongs to the sodium:solute symporter (SSF) (TC 2.A.21) family.</text>
</comment>
<dbReference type="InterPro" id="IPR038377">
    <property type="entry name" value="Na/Glc_symporter_sf"/>
</dbReference>
<evidence type="ECO:0000256" key="5">
    <source>
        <dbReference type="ARBA" id="ARBA00022847"/>
    </source>
</evidence>
<feature type="transmembrane region" description="Helical" evidence="14">
    <location>
        <begin position="194"/>
        <end position="212"/>
    </location>
</feature>
<evidence type="ECO:0000256" key="10">
    <source>
        <dbReference type="ARBA" id="ARBA00023136"/>
    </source>
</evidence>
<evidence type="ECO:0000256" key="1">
    <source>
        <dbReference type="ARBA" id="ARBA00004141"/>
    </source>
</evidence>
<evidence type="ECO:0000256" key="7">
    <source>
        <dbReference type="ARBA" id="ARBA00022989"/>
    </source>
</evidence>
<dbReference type="PROSITE" id="PS50283">
    <property type="entry name" value="NA_SOLUT_SYMP_3"/>
    <property type="match status" value="1"/>
</dbReference>
<accession>A0A1M7L6U7</accession>
<keyword evidence="6" id="KW-0530">Neurotransmitter biosynthesis</keyword>
<keyword evidence="7 14" id="KW-1133">Transmembrane helix</keyword>
<dbReference type="InterPro" id="IPR052244">
    <property type="entry name" value="Choline_transporter"/>
</dbReference>
<feature type="transmembrane region" description="Helical" evidence="14">
    <location>
        <begin position="391"/>
        <end position="410"/>
    </location>
</feature>
<evidence type="ECO:0000256" key="14">
    <source>
        <dbReference type="SAM" id="Phobius"/>
    </source>
</evidence>
<feature type="transmembrane region" description="Helical" evidence="14">
    <location>
        <begin position="416"/>
        <end position="437"/>
    </location>
</feature>
<dbReference type="GO" id="GO:0005307">
    <property type="term" value="F:choline:sodium symporter activity"/>
    <property type="evidence" value="ECO:0007669"/>
    <property type="project" value="TreeGrafter"/>
</dbReference>
<evidence type="ECO:0000256" key="9">
    <source>
        <dbReference type="ARBA" id="ARBA00023065"/>
    </source>
</evidence>
<dbReference type="STRING" id="388280.SAMN04488057_103111"/>
<dbReference type="GO" id="GO:0005886">
    <property type="term" value="C:plasma membrane"/>
    <property type="evidence" value="ECO:0007669"/>
    <property type="project" value="TreeGrafter"/>
</dbReference>
<evidence type="ECO:0000256" key="6">
    <source>
        <dbReference type="ARBA" id="ARBA00022979"/>
    </source>
</evidence>
<dbReference type="PROSITE" id="PS00456">
    <property type="entry name" value="NA_SOLUT_SYMP_1"/>
    <property type="match status" value="1"/>
</dbReference>
<feature type="transmembrane region" description="Helical" evidence="14">
    <location>
        <begin position="286"/>
        <end position="314"/>
    </location>
</feature>
<evidence type="ECO:0000313" key="16">
    <source>
        <dbReference type="Proteomes" id="UP000184513"/>
    </source>
</evidence>
<organism evidence="15 16">
    <name type="scientific">Cyclobacterium lianum</name>
    <dbReference type="NCBI Taxonomy" id="388280"/>
    <lineage>
        <taxon>Bacteria</taxon>
        <taxon>Pseudomonadati</taxon>
        <taxon>Bacteroidota</taxon>
        <taxon>Cytophagia</taxon>
        <taxon>Cytophagales</taxon>
        <taxon>Cyclobacteriaceae</taxon>
        <taxon>Cyclobacterium</taxon>
    </lineage>
</organism>
<feature type="transmembrane region" description="Helical" evidence="14">
    <location>
        <begin position="94"/>
        <end position="111"/>
    </location>
</feature>
<evidence type="ECO:0000256" key="2">
    <source>
        <dbReference type="ARBA" id="ARBA00006434"/>
    </source>
</evidence>
<keyword evidence="10 14" id="KW-0472">Membrane</keyword>
<feature type="transmembrane region" description="Helical" evidence="14">
    <location>
        <begin position="56"/>
        <end position="74"/>
    </location>
</feature>
<proteinExistence type="inferred from homology"/>
<dbReference type="EMBL" id="FRCY01000003">
    <property type="protein sequence ID" value="SHM73073.1"/>
    <property type="molecule type" value="Genomic_DNA"/>
</dbReference>
<dbReference type="Pfam" id="PF00474">
    <property type="entry name" value="SSF"/>
    <property type="match status" value="1"/>
</dbReference>
<feature type="transmembrane region" description="Helical" evidence="14">
    <location>
        <begin position="253"/>
        <end position="274"/>
    </location>
</feature>
<dbReference type="Gene3D" id="1.20.1730.10">
    <property type="entry name" value="Sodium/glucose cotransporter"/>
    <property type="match status" value="1"/>
</dbReference>
<keyword evidence="8" id="KW-0915">Sodium</keyword>
<dbReference type="PANTHER" id="PTHR45897:SF4">
    <property type="entry name" value="HIGH-AFFINITY CHOLINE TRANSPORTER 1"/>
    <property type="match status" value="1"/>
</dbReference>
<dbReference type="InterPro" id="IPR001734">
    <property type="entry name" value="Na/solute_symporter"/>
</dbReference>
<keyword evidence="11" id="KW-0325">Glycoprotein</keyword>
<keyword evidence="16" id="KW-1185">Reference proteome</keyword>
<feature type="transmembrane region" description="Helical" evidence="14">
    <location>
        <begin position="486"/>
        <end position="505"/>
    </location>
</feature>
<dbReference type="RefSeq" id="WP_245802783.1">
    <property type="nucleotide sequence ID" value="NZ_FRCY01000003.1"/>
</dbReference>
<dbReference type="Proteomes" id="UP000184513">
    <property type="component" value="Unassembled WGS sequence"/>
</dbReference>
<name>A0A1M7L6U7_9BACT</name>
<gene>
    <name evidence="15" type="ORF">SAMN04488057_103111</name>
</gene>
<feature type="transmembrane region" description="Helical" evidence="14">
    <location>
        <begin position="15"/>
        <end position="35"/>
    </location>
</feature>
<evidence type="ECO:0000313" key="15">
    <source>
        <dbReference type="EMBL" id="SHM73073.1"/>
    </source>
</evidence>
<dbReference type="InterPro" id="IPR018212">
    <property type="entry name" value="Na/solute_symporter_CS"/>
</dbReference>